<evidence type="ECO:0000256" key="3">
    <source>
        <dbReference type="ARBA" id="ARBA00022679"/>
    </source>
</evidence>
<feature type="transmembrane region" description="Helical" evidence="7">
    <location>
        <begin position="12"/>
        <end position="29"/>
    </location>
</feature>
<feature type="transmembrane region" description="Helical" evidence="7">
    <location>
        <begin position="111"/>
        <end position="127"/>
    </location>
</feature>
<organism evidence="9 10">
    <name type="scientific">Candidatus Portnoybacteria bacterium RBG_19FT_COMBO_36_7</name>
    <dbReference type="NCBI Taxonomy" id="1801992"/>
    <lineage>
        <taxon>Bacteria</taxon>
        <taxon>Candidatus Portnoyibacteriota</taxon>
    </lineage>
</organism>
<dbReference type="AlphaFoldDB" id="A0A1G2F8V0"/>
<dbReference type="InterPro" id="IPR003362">
    <property type="entry name" value="Bact_transf"/>
</dbReference>
<name>A0A1G2F8V0_9BACT</name>
<comment type="subcellular location">
    <subcellularLocation>
        <location evidence="1">Membrane</location>
        <topology evidence="1">Multi-pass membrane protein</topology>
    </subcellularLocation>
</comment>
<dbReference type="PANTHER" id="PTHR30576">
    <property type="entry name" value="COLANIC BIOSYNTHESIS UDP-GLUCOSE LIPID CARRIER TRANSFERASE"/>
    <property type="match status" value="1"/>
</dbReference>
<protein>
    <recommendedName>
        <fullName evidence="8">Bacterial sugar transferase domain-containing protein</fullName>
    </recommendedName>
</protein>
<dbReference type="InterPro" id="IPR017475">
    <property type="entry name" value="EPS_sugar_tfrase"/>
</dbReference>
<evidence type="ECO:0000256" key="1">
    <source>
        <dbReference type="ARBA" id="ARBA00004141"/>
    </source>
</evidence>
<accession>A0A1G2F8V0</accession>
<comment type="similarity">
    <text evidence="2">Belongs to the bacterial sugar transferase family.</text>
</comment>
<keyword evidence="3" id="KW-0808">Transferase</keyword>
<dbReference type="GO" id="GO:0009242">
    <property type="term" value="P:colanic acid biosynthetic process"/>
    <property type="evidence" value="ECO:0007669"/>
    <property type="project" value="TreeGrafter"/>
</dbReference>
<evidence type="ECO:0000313" key="9">
    <source>
        <dbReference type="EMBL" id="OGZ34038.1"/>
    </source>
</evidence>
<keyword evidence="5 7" id="KW-1133">Transmembrane helix</keyword>
<dbReference type="GO" id="GO:0016020">
    <property type="term" value="C:membrane"/>
    <property type="evidence" value="ECO:0007669"/>
    <property type="project" value="UniProtKB-SubCell"/>
</dbReference>
<dbReference type="Proteomes" id="UP000179099">
    <property type="component" value="Unassembled WGS sequence"/>
</dbReference>
<evidence type="ECO:0000256" key="4">
    <source>
        <dbReference type="ARBA" id="ARBA00022692"/>
    </source>
</evidence>
<evidence type="ECO:0000259" key="8">
    <source>
        <dbReference type="Pfam" id="PF02397"/>
    </source>
</evidence>
<feature type="domain" description="Bacterial sugar transferase" evidence="8">
    <location>
        <begin position="263"/>
        <end position="447"/>
    </location>
</feature>
<keyword evidence="6 7" id="KW-0472">Membrane</keyword>
<sequence>MGTLGAKIKRGLLFAGDIFVLYLSLWFSLYLRSGFNAGYLKLEQTAQHFIPFTIIYFVWLMIFYIIGLYDLHIARNNLNFFSTLIKALLINIGISVAFFYFIPYFGITPKTILFLNIAVFAALFIIWRQIYNHLLISGALLDNVLVIGETKETKDLIKYIESNPQFGFRIKRTVLPKDIELIFDMIERIVQDKIQVIVTAIDPHKDVNLVRNLYHCLPLNITLFDLPTFYEKITGKVPISAIEEVWFLENLMIEKKNLYETIKRVLDIIYALAMGIVSLPFYPFIILAIKLDTPGPAFYKQKRVGENSQIFNVYKFRSMIDAAEKNGAQWAQVNDPRVTKVGKFLRALRLDELPQLYNVLRGDMSFVGPRPERPEFVFGVNLQRQIPFYQIRHLVKPGLTGWAQINFEYGASIEDTTEKLQYDLFYLKNRSFVLDFSIILKTIRIIMGRGGR</sequence>
<evidence type="ECO:0000256" key="7">
    <source>
        <dbReference type="SAM" id="Phobius"/>
    </source>
</evidence>
<evidence type="ECO:0000313" key="10">
    <source>
        <dbReference type="Proteomes" id="UP000179099"/>
    </source>
</evidence>
<evidence type="ECO:0000256" key="2">
    <source>
        <dbReference type="ARBA" id="ARBA00006464"/>
    </source>
</evidence>
<dbReference type="Pfam" id="PF02397">
    <property type="entry name" value="Bac_transf"/>
    <property type="match status" value="1"/>
</dbReference>
<gene>
    <name evidence="9" type="ORF">A2Y98_02965</name>
</gene>
<reference evidence="9 10" key="1">
    <citation type="journal article" date="2016" name="Nat. Commun.">
        <title>Thousands of microbial genomes shed light on interconnected biogeochemical processes in an aquifer system.</title>
        <authorList>
            <person name="Anantharaman K."/>
            <person name="Brown C.T."/>
            <person name="Hug L.A."/>
            <person name="Sharon I."/>
            <person name="Castelle C.J."/>
            <person name="Probst A.J."/>
            <person name="Thomas B.C."/>
            <person name="Singh A."/>
            <person name="Wilkins M.J."/>
            <person name="Karaoz U."/>
            <person name="Brodie E.L."/>
            <person name="Williams K.H."/>
            <person name="Hubbard S.S."/>
            <person name="Banfield J.F."/>
        </authorList>
    </citation>
    <scope>NUCLEOTIDE SEQUENCE [LARGE SCALE GENOMIC DNA]</scope>
</reference>
<feature type="transmembrane region" description="Helical" evidence="7">
    <location>
        <begin position="83"/>
        <end position="105"/>
    </location>
</feature>
<evidence type="ECO:0000256" key="5">
    <source>
        <dbReference type="ARBA" id="ARBA00022989"/>
    </source>
</evidence>
<feature type="transmembrane region" description="Helical" evidence="7">
    <location>
        <begin position="265"/>
        <end position="289"/>
    </location>
</feature>
<comment type="caution">
    <text evidence="9">The sequence shown here is derived from an EMBL/GenBank/DDBJ whole genome shotgun (WGS) entry which is preliminary data.</text>
</comment>
<dbReference type="PANTHER" id="PTHR30576:SF21">
    <property type="entry name" value="UDP-GLUCOSE:UNDECAPRENYL-PHOSPHATE GLUCOSE-1-PHOSPHATE TRANSFERASE"/>
    <property type="match status" value="1"/>
</dbReference>
<keyword evidence="4 7" id="KW-0812">Transmembrane</keyword>
<dbReference type="GO" id="GO:0089702">
    <property type="term" value="F:undecaprenyl-phosphate glucose phosphotransferase activity"/>
    <property type="evidence" value="ECO:0007669"/>
    <property type="project" value="TreeGrafter"/>
</dbReference>
<evidence type="ECO:0000256" key="6">
    <source>
        <dbReference type="ARBA" id="ARBA00023136"/>
    </source>
</evidence>
<feature type="transmembrane region" description="Helical" evidence="7">
    <location>
        <begin position="49"/>
        <end position="71"/>
    </location>
</feature>
<dbReference type="EMBL" id="MHMW01000020">
    <property type="protein sequence ID" value="OGZ34038.1"/>
    <property type="molecule type" value="Genomic_DNA"/>
</dbReference>
<dbReference type="NCBIfam" id="TIGR03025">
    <property type="entry name" value="EPS_sugtrans"/>
    <property type="match status" value="1"/>
</dbReference>
<dbReference type="STRING" id="1801992.A2Y98_02965"/>
<proteinExistence type="inferred from homology"/>